<organism evidence="1 2">
    <name type="scientific">Malus domestica</name>
    <name type="common">Apple</name>
    <name type="synonym">Pyrus malus</name>
    <dbReference type="NCBI Taxonomy" id="3750"/>
    <lineage>
        <taxon>Eukaryota</taxon>
        <taxon>Viridiplantae</taxon>
        <taxon>Streptophyta</taxon>
        <taxon>Embryophyta</taxon>
        <taxon>Tracheophyta</taxon>
        <taxon>Spermatophyta</taxon>
        <taxon>Magnoliopsida</taxon>
        <taxon>eudicotyledons</taxon>
        <taxon>Gunneridae</taxon>
        <taxon>Pentapetalae</taxon>
        <taxon>rosids</taxon>
        <taxon>fabids</taxon>
        <taxon>Rosales</taxon>
        <taxon>Rosaceae</taxon>
        <taxon>Amygdaloideae</taxon>
        <taxon>Maleae</taxon>
        <taxon>Malus</taxon>
    </lineage>
</organism>
<comment type="caution">
    <text evidence="1">The sequence shown here is derived from an EMBL/GenBank/DDBJ whole genome shotgun (WGS) entry which is preliminary data.</text>
</comment>
<name>A0A498I1S1_MALDO</name>
<sequence length="65" mass="7559">MATKSESLSFIHDLRKRKCFSQALQILEWMNQKGICIFLLVEHVVQLDLIGKAEFCTNCYEIKPV</sequence>
<evidence type="ECO:0000313" key="2">
    <source>
        <dbReference type="Proteomes" id="UP000290289"/>
    </source>
</evidence>
<protein>
    <recommendedName>
        <fullName evidence="3">Pentatricopeptide repeat-containing protein</fullName>
    </recommendedName>
</protein>
<reference evidence="1 2" key="1">
    <citation type="submission" date="2018-10" db="EMBL/GenBank/DDBJ databases">
        <title>A high-quality apple genome assembly.</title>
        <authorList>
            <person name="Hu J."/>
        </authorList>
    </citation>
    <scope>NUCLEOTIDE SEQUENCE [LARGE SCALE GENOMIC DNA]</scope>
    <source>
        <strain evidence="2">cv. HFTH1</strain>
        <tissue evidence="1">Young leaf</tissue>
    </source>
</reference>
<keyword evidence="2" id="KW-1185">Reference proteome</keyword>
<dbReference type="Proteomes" id="UP000290289">
    <property type="component" value="Chromosome 14"/>
</dbReference>
<evidence type="ECO:0008006" key="3">
    <source>
        <dbReference type="Google" id="ProtNLM"/>
    </source>
</evidence>
<accession>A0A498I1S1</accession>
<evidence type="ECO:0000313" key="1">
    <source>
        <dbReference type="EMBL" id="RXH76879.1"/>
    </source>
</evidence>
<proteinExistence type="predicted"/>
<gene>
    <name evidence="1" type="ORF">DVH24_019767</name>
</gene>
<dbReference type="EMBL" id="RDQH01000340">
    <property type="protein sequence ID" value="RXH76879.1"/>
    <property type="molecule type" value="Genomic_DNA"/>
</dbReference>
<dbReference type="AlphaFoldDB" id="A0A498I1S1"/>